<dbReference type="Gene3D" id="3.30.230.10">
    <property type="match status" value="2"/>
</dbReference>
<keyword evidence="3" id="KW-0067">ATP-binding</keyword>
<dbReference type="Pfam" id="PF00288">
    <property type="entry name" value="GHMP_kinases_N"/>
    <property type="match status" value="1"/>
</dbReference>
<accession>A0ABY5NIC3</accession>
<reference evidence="8" key="1">
    <citation type="submission" date="2022-01" db="EMBL/GenBank/DDBJ databases">
        <title>Microbacterium eymi and Microbacterium rhizovicinus sp. nov., isolated from the rhizospheric soil of Elymus tsukushiensis, a plant native to the Dokdo Islands, Republic of Korea.</title>
        <authorList>
            <person name="Hwang Y.J."/>
        </authorList>
    </citation>
    <scope>NUCLEOTIDE SEQUENCE</scope>
    <source>
        <strain evidence="8">KUDC0405</strain>
    </source>
</reference>
<dbReference type="PANTHER" id="PTHR10977:SF3">
    <property type="entry name" value="DIPHOSPHOMEVALONATE DECARBOXYLASE"/>
    <property type="match status" value="1"/>
</dbReference>
<feature type="domain" description="GHMP kinase N-terminal" evidence="5">
    <location>
        <begin position="411"/>
        <end position="499"/>
    </location>
</feature>
<feature type="domain" description="Diphosphomevalonate decarboxylase-like N-terminal" evidence="7">
    <location>
        <begin position="6"/>
        <end position="161"/>
    </location>
</feature>
<dbReference type="Proteomes" id="UP001054811">
    <property type="component" value="Chromosome"/>
</dbReference>
<evidence type="ECO:0000259" key="6">
    <source>
        <dbReference type="Pfam" id="PF18376"/>
    </source>
</evidence>
<evidence type="ECO:0000313" key="9">
    <source>
        <dbReference type="Proteomes" id="UP001054811"/>
    </source>
</evidence>
<evidence type="ECO:0000256" key="3">
    <source>
        <dbReference type="ARBA" id="ARBA00022840"/>
    </source>
</evidence>
<dbReference type="NCBIfam" id="TIGR01220">
    <property type="entry name" value="Pmev_kin_Gr_pos"/>
    <property type="match status" value="1"/>
</dbReference>
<name>A0ABY5NIC3_9MICO</name>
<proteinExistence type="predicted"/>
<dbReference type="Pfam" id="PF18376">
    <property type="entry name" value="MDD_C"/>
    <property type="match status" value="1"/>
</dbReference>
<keyword evidence="1" id="KW-0547">Nucleotide-binding</keyword>
<protein>
    <submittedName>
        <fullName evidence="8">Diphosphomevalonate decarboxylase</fullName>
        <ecNumber evidence="8">4.1.1.33</ecNumber>
    </submittedName>
</protein>
<dbReference type="InterPro" id="IPR005917">
    <property type="entry name" value="Pmev_kinase_bact"/>
</dbReference>
<dbReference type="SUPFAM" id="SSF54211">
    <property type="entry name" value="Ribosomal protein S5 domain 2-like"/>
    <property type="match status" value="2"/>
</dbReference>
<dbReference type="RefSeq" id="WP_259611391.1">
    <property type="nucleotide sequence ID" value="NZ_CP091139.2"/>
</dbReference>
<dbReference type="EC" id="4.1.1.33" evidence="8"/>
<dbReference type="Gene3D" id="3.30.70.890">
    <property type="entry name" value="GHMP kinase, C-terminal domain"/>
    <property type="match status" value="1"/>
</dbReference>
<dbReference type="SUPFAM" id="SSF55060">
    <property type="entry name" value="GHMP Kinase, C-terminal domain"/>
    <property type="match status" value="1"/>
</dbReference>
<feature type="region of interest" description="Disordered" evidence="4">
    <location>
        <begin position="547"/>
        <end position="586"/>
    </location>
</feature>
<dbReference type="InterPro" id="IPR036554">
    <property type="entry name" value="GHMP_kinase_C_sf"/>
</dbReference>
<evidence type="ECO:0000256" key="4">
    <source>
        <dbReference type="SAM" id="MobiDB-lite"/>
    </source>
</evidence>
<evidence type="ECO:0000313" key="8">
    <source>
        <dbReference type="EMBL" id="UUT34859.1"/>
    </source>
</evidence>
<dbReference type="NCBIfam" id="TIGR01240">
    <property type="entry name" value="mevDPdecarb"/>
    <property type="match status" value="1"/>
</dbReference>
<dbReference type="InterPro" id="IPR041431">
    <property type="entry name" value="Mvd1_C"/>
</dbReference>
<evidence type="ECO:0000259" key="7">
    <source>
        <dbReference type="Pfam" id="PF22700"/>
    </source>
</evidence>
<dbReference type="InterPro" id="IPR020568">
    <property type="entry name" value="Ribosomal_Su5_D2-typ_SF"/>
</dbReference>
<keyword evidence="2" id="KW-0808">Transferase</keyword>
<dbReference type="Pfam" id="PF22700">
    <property type="entry name" value="MVD-like_N"/>
    <property type="match status" value="1"/>
</dbReference>
<sequence>MSTAVAHPNIALIKYWGKRDDDAILPLTGSLSLTLDVFPTTTTVTLDAAADGDAAVFDGIAATGAAAARITAFLEIVRAAAGVRTPARVVTRNSVPTGAGLASSASGFAALAVAAADAYGLGLDERALSRLARRGSGSACRSIIGGAAIWHAGHDDATSFAEAVPSPALGMVIAVVDAGAKAVSSREAMQRTMRTSPYADAWVRATAQDLDAMMDALARDDMTAIGELTESNALRMHAAIMGSRPPIRYLAPQSIALFDAAAQLRAEGLEAYATADAGPNVVLVCRDADVDDVRDRLAERAPTVRLVAAHAGPGAHLVPDASRSGGDGVIRAQAPGKLFIAGEYAVVEPGEPAVLVAVDRHITVELDEAAERGSISSGQYGREPVLWTREDGVVVLDQDHRPYDYVLSAIATVEQLAAERGIAPRFCDIRISSQLDDVSGRKFGLGSSAAVTVATVRALDAFLDLRLTPMEQFKIALIATVRVAPAASGGDVAASAFGGWIAYSAPDRARVRAEAAAEGVQALLDRPWPGCAYGACPPRRGSGCWWAGPGSRPRPSDSSAASSTARASARAGIASSSPTAAAPSTS</sequence>
<keyword evidence="8" id="KW-0456">Lyase</keyword>
<evidence type="ECO:0000259" key="5">
    <source>
        <dbReference type="Pfam" id="PF00288"/>
    </source>
</evidence>
<keyword evidence="9" id="KW-1185">Reference proteome</keyword>
<dbReference type="InterPro" id="IPR029765">
    <property type="entry name" value="Mev_diP_decarb"/>
</dbReference>
<organism evidence="8 9">
    <name type="scientific">Microbacterium elymi</name>
    <dbReference type="NCBI Taxonomy" id="2909587"/>
    <lineage>
        <taxon>Bacteria</taxon>
        <taxon>Bacillati</taxon>
        <taxon>Actinomycetota</taxon>
        <taxon>Actinomycetes</taxon>
        <taxon>Micrococcales</taxon>
        <taxon>Microbacteriaceae</taxon>
        <taxon>Microbacterium</taxon>
    </lineage>
</organism>
<feature type="domain" description="Mvd1 C-terminal" evidence="6">
    <location>
        <begin position="171"/>
        <end position="301"/>
    </location>
</feature>
<dbReference type="InterPro" id="IPR014721">
    <property type="entry name" value="Ribsml_uS5_D2-typ_fold_subgr"/>
</dbReference>
<dbReference type="GO" id="GO:0004163">
    <property type="term" value="F:diphosphomevalonate decarboxylase activity"/>
    <property type="evidence" value="ECO:0007669"/>
    <property type="project" value="UniProtKB-EC"/>
</dbReference>
<evidence type="ECO:0000256" key="1">
    <source>
        <dbReference type="ARBA" id="ARBA00022741"/>
    </source>
</evidence>
<evidence type="ECO:0000256" key="2">
    <source>
        <dbReference type="ARBA" id="ARBA00022777"/>
    </source>
</evidence>
<gene>
    <name evidence="8" type="primary">mvaD</name>
    <name evidence="8" type="ORF">L2X98_31050</name>
</gene>
<keyword evidence="2" id="KW-0418">Kinase</keyword>
<dbReference type="PANTHER" id="PTHR10977">
    <property type="entry name" value="DIPHOSPHOMEVALONATE DECARBOXYLASE"/>
    <property type="match status" value="1"/>
</dbReference>
<dbReference type="EMBL" id="CP091139">
    <property type="protein sequence ID" value="UUT34859.1"/>
    <property type="molecule type" value="Genomic_DNA"/>
</dbReference>
<dbReference type="InterPro" id="IPR053859">
    <property type="entry name" value="MVD-like_N"/>
</dbReference>
<dbReference type="InterPro" id="IPR006204">
    <property type="entry name" value="GHMP_kinase_N_dom"/>
</dbReference>